<evidence type="ECO:0000259" key="1">
    <source>
        <dbReference type="PROSITE" id="PS51747"/>
    </source>
</evidence>
<dbReference type="AlphaFoldDB" id="A0A1G1VVA2"/>
<organism evidence="2 3">
    <name type="scientific">Candidatus Chisholmbacteria bacterium RIFCSPLOWO2_01_FULL_49_14</name>
    <dbReference type="NCBI Taxonomy" id="1797593"/>
    <lineage>
        <taxon>Bacteria</taxon>
        <taxon>Candidatus Chisholmiibacteriota</taxon>
    </lineage>
</organism>
<dbReference type="PANTHER" id="PTHR11079">
    <property type="entry name" value="CYTOSINE DEAMINASE FAMILY MEMBER"/>
    <property type="match status" value="1"/>
</dbReference>
<dbReference type="EMBL" id="MHCL01000029">
    <property type="protein sequence ID" value="OGY19302.1"/>
    <property type="molecule type" value="Genomic_DNA"/>
</dbReference>
<dbReference type="STRING" id="1797593.A3A65_04235"/>
<evidence type="ECO:0000313" key="2">
    <source>
        <dbReference type="EMBL" id="OGY19302.1"/>
    </source>
</evidence>
<evidence type="ECO:0000313" key="3">
    <source>
        <dbReference type="Proteomes" id="UP000176723"/>
    </source>
</evidence>
<dbReference type="Pfam" id="PF00383">
    <property type="entry name" value="dCMP_cyt_deam_1"/>
    <property type="match status" value="1"/>
</dbReference>
<reference evidence="2 3" key="1">
    <citation type="journal article" date="2016" name="Nat. Commun.">
        <title>Thousands of microbial genomes shed light on interconnected biogeochemical processes in an aquifer system.</title>
        <authorList>
            <person name="Anantharaman K."/>
            <person name="Brown C.T."/>
            <person name="Hug L.A."/>
            <person name="Sharon I."/>
            <person name="Castelle C.J."/>
            <person name="Probst A.J."/>
            <person name="Thomas B.C."/>
            <person name="Singh A."/>
            <person name="Wilkins M.J."/>
            <person name="Karaoz U."/>
            <person name="Brodie E.L."/>
            <person name="Williams K.H."/>
            <person name="Hubbard S.S."/>
            <person name="Banfield J.F."/>
        </authorList>
    </citation>
    <scope>NUCLEOTIDE SEQUENCE [LARGE SCALE GENOMIC DNA]</scope>
</reference>
<comment type="caution">
    <text evidence="2">The sequence shown here is derived from an EMBL/GenBank/DDBJ whole genome shotgun (WGS) entry which is preliminary data.</text>
</comment>
<name>A0A1G1VVA2_9BACT</name>
<feature type="domain" description="CMP/dCMP-type deaminase" evidence="1">
    <location>
        <begin position="1"/>
        <end position="117"/>
    </location>
</feature>
<dbReference type="Gene3D" id="3.40.140.10">
    <property type="entry name" value="Cytidine Deaminase, domain 2"/>
    <property type="match status" value="1"/>
</dbReference>
<gene>
    <name evidence="2" type="ORF">A3A65_04235</name>
</gene>
<dbReference type="GO" id="GO:0003824">
    <property type="term" value="F:catalytic activity"/>
    <property type="evidence" value="ECO:0007669"/>
    <property type="project" value="InterPro"/>
</dbReference>
<dbReference type="CDD" id="cd01285">
    <property type="entry name" value="nucleoside_deaminase"/>
    <property type="match status" value="1"/>
</dbReference>
<dbReference type="InterPro" id="IPR002125">
    <property type="entry name" value="CMP_dCMP_dom"/>
</dbReference>
<protein>
    <recommendedName>
        <fullName evidence="1">CMP/dCMP-type deaminase domain-containing protein</fullName>
    </recommendedName>
</protein>
<dbReference type="Proteomes" id="UP000176723">
    <property type="component" value="Unassembled WGS sequence"/>
</dbReference>
<proteinExistence type="predicted"/>
<dbReference type="InterPro" id="IPR016193">
    <property type="entry name" value="Cytidine_deaminase-like"/>
</dbReference>
<accession>A0A1G1VVA2</accession>
<sequence>MTHEDYMRMAMEEADLAVKEGNAPFGVVVVSKDGRIVAKDHDRVNALMDPTAHGEVNAIRKLCQELGTLSLKDMTFYTTSEPCPTCLSSCIKAKVKAINYGAEMELTASLPIKARDLAGQSTHPIKIVGGILASECMKQRERYRR</sequence>
<dbReference type="PROSITE" id="PS51747">
    <property type="entry name" value="CYT_DCMP_DEAMINASES_2"/>
    <property type="match status" value="1"/>
</dbReference>
<dbReference type="SUPFAM" id="SSF53927">
    <property type="entry name" value="Cytidine deaminase-like"/>
    <property type="match status" value="1"/>
</dbReference>
<dbReference type="PANTHER" id="PTHR11079:SF162">
    <property type="entry name" value="RIBOFLAVIN BIOSYNTHESIS PROTEIN PYRD, CHLOROPLASTIC"/>
    <property type="match status" value="1"/>
</dbReference>